<feature type="compositionally biased region" description="Polar residues" evidence="3">
    <location>
        <begin position="578"/>
        <end position="592"/>
    </location>
</feature>
<evidence type="ECO:0000313" key="5">
    <source>
        <dbReference type="Proteomes" id="UP000007266"/>
    </source>
</evidence>
<dbReference type="GO" id="GO:0019888">
    <property type="term" value="F:protein phosphatase regulator activity"/>
    <property type="evidence" value="ECO:0000318"/>
    <property type="project" value="GO_Central"/>
</dbReference>
<dbReference type="SUPFAM" id="SSF48371">
    <property type="entry name" value="ARM repeat"/>
    <property type="match status" value="1"/>
</dbReference>
<dbReference type="FunFam" id="1.25.10.10:FF:000953">
    <property type="entry name" value="Protein phosphatase 2A regulatory subunit A, putative"/>
    <property type="match status" value="1"/>
</dbReference>
<evidence type="ECO:0000256" key="2">
    <source>
        <dbReference type="PROSITE-ProRule" id="PRU00103"/>
    </source>
</evidence>
<keyword evidence="5" id="KW-1185">Reference proteome</keyword>
<dbReference type="OrthoDB" id="340346at2759"/>
<dbReference type="KEGG" id="tca:662075"/>
<name>A0A139WM28_TRICA</name>
<dbReference type="PANTHER" id="PTHR10648:SF1">
    <property type="entry name" value="SERINE_THREONINE-PROTEIN PHOSPHATASE 4 REGULATORY SUBUNIT 1"/>
    <property type="match status" value="1"/>
</dbReference>
<proteinExistence type="predicted"/>
<dbReference type="STRING" id="7070.A0A139WM28"/>
<dbReference type="InterPro" id="IPR016024">
    <property type="entry name" value="ARM-type_fold"/>
</dbReference>
<dbReference type="FunFam" id="1.25.10.10:FF:002066">
    <property type="entry name" value="Uncharacterized protein"/>
    <property type="match status" value="1"/>
</dbReference>
<organism evidence="4 5">
    <name type="scientific">Tribolium castaneum</name>
    <name type="common">Red flour beetle</name>
    <dbReference type="NCBI Taxonomy" id="7070"/>
    <lineage>
        <taxon>Eukaryota</taxon>
        <taxon>Metazoa</taxon>
        <taxon>Ecdysozoa</taxon>
        <taxon>Arthropoda</taxon>
        <taxon>Hexapoda</taxon>
        <taxon>Insecta</taxon>
        <taxon>Pterygota</taxon>
        <taxon>Neoptera</taxon>
        <taxon>Endopterygota</taxon>
        <taxon>Coleoptera</taxon>
        <taxon>Polyphaga</taxon>
        <taxon>Cucujiformia</taxon>
        <taxon>Tenebrionidae</taxon>
        <taxon>Tenebrionidae incertae sedis</taxon>
        <taxon>Tribolium</taxon>
    </lineage>
</organism>
<dbReference type="EMBL" id="KQ971318">
    <property type="protein sequence ID" value="KYB28946.1"/>
    <property type="molecule type" value="Genomic_DNA"/>
</dbReference>
<protein>
    <submittedName>
        <fullName evidence="4">Uncharacterized protein</fullName>
    </submittedName>
</protein>
<sequence length="936" mass="105214">MADISLIQDHTMDDCDEGVFEQGDCSTDSSGDDELLPPLSRVQKYAQAGNIYDRKMVARIVQDLFRTSPPEILAEELPSIMTIVRSLGEKDETMVRADLLDQVPHIASQALKYSNRVEALKNVTGDYLIPLVVRNLGSSENAVDKAAHTTLIHLLEQGLITKQQAEIQVCPAILALSHEEQIAEINTGAITLMSRMAPLLGRDVTERVFLKRFSEMCESSMFYTRKMCAAHIGDFAVVVGKQPFHRTLLPCYIALCEDSIWGVRKSCAEVIMFISTVSAPEVRRRVLAPVFARLLQDDCRWVQMSAFQALGPFIITYANPPLTSTAYNSQGELIFVNKDGQEFLMNVAKETNDVRFKYLPRQPSPLSSDLSQSCSEVGIGDWQGVEDVLQEKDDECASSELESERLPEENFDLDSGSLIAQSDEDIKEIVETVKNAVLSYRNVEQEHGVIGDNLKTNLSNANVISNLKNASCDKLGSELDAEFANLSLSIDEPSTSKMCDDVADDGAETTVEQNQVILNSESEKEDDNLHLYNSYNYWYIRPEMPLDLSLIEEIQIDRGKVDDTTAGDTFAEINLNENLAESNKNDAPTDTASESKEVAKTEPVQDIVPQVLISHYFLMTDSSFSSNIDNEMSYHCAYSLPAIALTLENKNWPLLKRTIELLASDMHYKVRRTVASSLHELAFILGQDIASEHLTPIFEGFIKDLDEVRIGILRNLAYFLKIIKPAKRLACLPRLQEFLKTETEWNWRFRHELAKQLLSIVTLFKPVDSAKHIGVIGEVLLFDVSAVRQIAISLITELLRHISSKPDLSSLYLVRLVEKFAHSKKWKRRQTFALLCYKLLSAKALPAEKFATEIMPHLLDLSWDPVANVRLVVAKTIAQHVIPNEYFADPSNQHFDSLGTVIRRLQADKDRDVRQYAEISDKFESVSPTLSLDYID</sequence>
<dbReference type="PROSITE" id="PS50077">
    <property type="entry name" value="HEAT_REPEAT"/>
    <property type="match status" value="1"/>
</dbReference>
<dbReference type="InParanoid" id="A0A139WM28"/>
<evidence type="ECO:0000256" key="3">
    <source>
        <dbReference type="SAM" id="MobiDB-lite"/>
    </source>
</evidence>
<dbReference type="eggNOG" id="KOG0211">
    <property type="taxonomic scope" value="Eukaryota"/>
</dbReference>
<dbReference type="Proteomes" id="UP000007266">
    <property type="component" value="Linkage group 3"/>
</dbReference>
<evidence type="ECO:0000313" key="4">
    <source>
        <dbReference type="EMBL" id="KYB28946.1"/>
    </source>
</evidence>
<dbReference type="AlphaFoldDB" id="A0A139WM28"/>
<dbReference type="InterPro" id="IPR011989">
    <property type="entry name" value="ARM-like"/>
</dbReference>
<dbReference type="OMA" id="CYIHNDS"/>
<dbReference type="Gene3D" id="1.25.10.10">
    <property type="entry name" value="Leucine-rich Repeat Variant"/>
    <property type="match status" value="2"/>
</dbReference>
<dbReference type="InterPro" id="IPR051023">
    <property type="entry name" value="PP2A_Regulatory_Subunit_A"/>
</dbReference>
<reference evidence="4 5" key="1">
    <citation type="journal article" date="2008" name="Nature">
        <title>The genome of the model beetle and pest Tribolium castaneum.</title>
        <authorList>
            <consortium name="Tribolium Genome Sequencing Consortium"/>
            <person name="Richards S."/>
            <person name="Gibbs R.A."/>
            <person name="Weinstock G.M."/>
            <person name="Brown S.J."/>
            <person name="Denell R."/>
            <person name="Beeman R.W."/>
            <person name="Gibbs R."/>
            <person name="Beeman R.W."/>
            <person name="Brown S.J."/>
            <person name="Bucher G."/>
            <person name="Friedrich M."/>
            <person name="Grimmelikhuijzen C.J."/>
            <person name="Klingler M."/>
            <person name="Lorenzen M."/>
            <person name="Richards S."/>
            <person name="Roth S."/>
            <person name="Schroder R."/>
            <person name="Tautz D."/>
            <person name="Zdobnov E.M."/>
            <person name="Muzny D."/>
            <person name="Gibbs R.A."/>
            <person name="Weinstock G.M."/>
            <person name="Attaway T."/>
            <person name="Bell S."/>
            <person name="Buhay C.J."/>
            <person name="Chandrabose M.N."/>
            <person name="Chavez D."/>
            <person name="Clerk-Blankenburg K.P."/>
            <person name="Cree A."/>
            <person name="Dao M."/>
            <person name="Davis C."/>
            <person name="Chacko J."/>
            <person name="Dinh H."/>
            <person name="Dugan-Rocha S."/>
            <person name="Fowler G."/>
            <person name="Garner T.T."/>
            <person name="Garnes J."/>
            <person name="Gnirke A."/>
            <person name="Hawes A."/>
            <person name="Hernandez J."/>
            <person name="Hines S."/>
            <person name="Holder M."/>
            <person name="Hume J."/>
            <person name="Jhangiani S.N."/>
            <person name="Joshi V."/>
            <person name="Khan Z.M."/>
            <person name="Jackson L."/>
            <person name="Kovar C."/>
            <person name="Kowis A."/>
            <person name="Lee S."/>
            <person name="Lewis L.R."/>
            <person name="Margolis J."/>
            <person name="Morgan M."/>
            <person name="Nazareth L.V."/>
            <person name="Nguyen N."/>
            <person name="Okwuonu G."/>
            <person name="Parker D."/>
            <person name="Richards S."/>
            <person name="Ruiz S.J."/>
            <person name="Santibanez J."/>
            <person name="Savard J."/>
            <person name="Scherer S.E."/>
            <person name="Schneider B."/>
            <person name="Sodergren E."/>
            <person name="Tautz D."/>
            <person name="Vattahil S."/>
            <person name="Villasana D."/>
            <person name="White C.S."/>
            <person name="Wright R."/>
            <person name="Park Y."/>
            <person name="Beeman R.W."/>
            <person name="Lord J."/>
            <person name="Oppert B."/>
            <person name="Lorenzen M."/>
            <person name="Brown S."/>
            <person name="Wang L."/>
            <person name="Savard J."/>
            <person name="Tautz D."/>
            <person name="Richards S."/>
            <person name="Weinstock G."/>
            <person name="Gibbs R.A."/>
            <person name="Liu Y."/>
            <person name="Worley K."/>
            <person name="Weinstock G."/>
            <person name="Elsik C.G."/>
            <person name="Reese J.T."/>
            <person name="Elhaik E."/>
            <person name="Landan G."/>
            <person name="Graur D."/>
            <person name="Arensburger P."/>
            <person name="Atkinson P."/>
            <person name="Beeman R.W."/>
            <person name="Beidler J."/>
            <person name="Brown S.J."/>
            <person name="Demuth J.P."/>
            <person name="Drury D.W."/>
            <person name="Du Y.Z."/>
            <person name="Fujiwara H."/>
            <person name="Lorenzen M."/>
            <person name="Maselli V."/>
            <person name="Osanai M."/>
            <person name="Park Y."/>
            <person name="Robertson H.M."/>
            <person name="Tu Z."/>
            <person name="Wang J.J."/>
            <person name="Wang S."/>
            <person name="Richards S."/>
            <person name="Song H."/>
            <person name="Zhang L."/>
            <person name="Sodergren E."/>
            <person name="Werner D."/>
            <person name="Stanke M."/>
            <person name="Morgenstern B."/>
            <person name="Solovyev V."/>
            <person name="Kosarev P."/>
            <person name="Brown G."/>
            <person name="Chen H.C."/>
            <person name="Ermolaeva O."/>
            <person name="Hlavina W."/>
            <person name="Kapustin Y."/>
            <person name="Kiryutin B."/>
            <person name="Kitts P."/>
            <person name="Maglott D."/>
            <person name="Pruitt K."/>
            <person name="Sapojnikov V."/>
            <person name="Souvorov A."/>
            <person name="Mackey A.J."/>
            <person name="Waterhouse R.M."/>
            <person name="Wyder S."/>
            <person name="Zdobnov E.M."/>
            <person name="Zdobnov E.M."/>
            <person name="Wyder S."/>
            <person name="Kriventseva E.V."/>
            <person name="Kadowaki T."/>
            <person name="Bork P."/>
            <person name="Aranda M."/>
            <person name="Bao R."/>
            <person name="Beermann A."/>
            <person name="Berns N."/>
            <person name="Bolognesi R."/>
            <person name="Bonneton F."/>
            <person name="Bopp D."/>
            <person name="Brown S.J."/>
            <person name="Bucher G."/>
            <person name="Butts T."/>
            <person name="Chaumot A."/>
            <person name="Denell R.E."/>
            <person name="Ferrier D.E."/>
            <person name="Friedrich M."/>
            <person name="Gordon C.M."/>
            <person name="Jindra M."/>
            <person name="Klingler M."/>
            <person name="Lan Q."/>
            <person name="Lattorff H.M."/>
            <person name="Laudet V."/>
            <person name="von Levetsow C."/>
            <person name="Liu Z."/>
            <person name="Lutz R."/>
            <person name="Lynch J.A."/>
            <person name="da Fonseca R.N."/>
            <person name="Posnien N."/>
            <person name="Reuter R."/>
            <person name="Roth S."/>
            <person name="Savard J."/>
            <person name="Schinko J.B."/>
            <person name="Schmitt C."/>
            <person name="Schoppmeier M."/>
            <person name="Schroder R."/>
            <person name="Shippy T.D."/>
            <person name="Simonnet F."/>
            <person name="Marques-Souza H."/>
            <person name="Tautz D."/>
            <person name="Tomoyasu Y."/>
            <person name="Trauner J."/>
            <person name="Van der Zee M."/>
            <person name="Vervoort M."/>
            <person name="Wittkopp N."/>
            <person name="Wimmer E.A."/>
            <person name="Yang X."/>
            <person name="Jones A.K."/>
            <person name="Sattelle D.B."/>
            <person name="Ebert P.R."/>
            <person name="Nelson D."/>
            <person name="Scott J.G."/>
            <person name="Beeman R.W."/>
            <person name="Muthukrishnan S."/>
            <person name="Kramer K.J."/>
            <person name="Arakane Y."/>
            <person name="Beeman R.W."/>
            <person name="Zhu Q."/>
            <person name="Hogenkamp D."/>
            <person name="Dixit R."/>
            <person name="Oppert B."/>
            <person name="Jiang H."/>
            <person name="Zou Z."/>
            <person name="Marshall J."/>
            <person name="Elpidina E."/>
            <person name="Vinokurov K."/>
            <person name="Oppert C."/>
            <person name="Zou Z."/>
            <person name="Evans J."/>
            <person name="Lu Z."/>
            <person name="Zhao P."/>
            <person name="Sumathipala N."/>
            <person name="Altincicek B."/>
            <person name="Vilcinskas A."/>
            <person name="Williams M."/>
            <person name="Hultmark D."/>
            <person name="Hetru C."/>
            <person name="Jiang H."/>
            <person name="Grimmelikhuijzen C.J."/>
            <person name="Hauser F."/>
            <person name="Cazzamali G."/>
            <person name="Williamson M."/>
            <person name="Park Y."/>
            <person name="Li B."/>
            <person name="Tanaka Y."/>
            <person name="Predel R."/>
            <person name="Neupert S."/>
            <person name="Schachtner J."/>
            <person name="Verleyen P."/>
            <person name="Raible F."/>
            <person name="Bork P."/>
            <person name="Friedrich M."/>
            <person name="Walden K.K."/>
            <person name="Robertson H.M."/>
            <person name="Angeli S."/>
            <person name="Foret S."/>
            <person name="Bucher G."/>
            <person name="Schuetz S."/>
            <person name="Maleszka R."/>
            <person name="Wimmer E.A."/>
            <person name="Beeman R.W."/>
            <person name="Lorenzen M."/>
            <person name="Tomoyasu Y."/>
            <person name="Miller S.C."/>
            <person name="Grossmann D."/>
            <person name="Bucher G."/>
        </authorList>
    </citation>
    <scope>NUCLEOTIDE SEQUENCE [LARGE SCALE GENOMIC DNA]</scope>
    <source>
        <strain evidence="4 5">Georgia GA2</strain>
    </source>
</reference>
<keyword evidence="1" id="KW-0677">Repeat</keyword>
<feature type="repeat" description="HEAT" evidence="2">
    <location>
        <begin position="654"/>
        <end position="693"/>
    </location>
</feature>
<dbReference type="GO" id="GO:0005737">
    <property type="term" value="C:cytoplasm"/>
    <property type="evidence" value="ECO:0000318"/>
    <property type="project" value="GO_Central"/>
</dbReference>
<evidence type="ECO:0000256" key="1">
    <source>
        <dbReference type="ARBA" id="ARBA00022737"/>
    </source>
</evidence>
<reference evidence="4 5" key="2">
    <citation type="journal article" date="2010" name="Nucleic Acids Res.">
        <title>BeetleBase in 2010: revisions to provide comprehensive genomic information for Tribolium castaneum.</title>
        <authorList>
            <person name="Kim H.S."/>
            <person name="Murphy T."/>
            <person name="Xia J."/>
            <person name="Caragea D."/>
            <person name="Park Y."/>
            <person name="Beeman R.W."/>
            <person name="Lorenzen M.D."/>
            <person name="Butcher S."/>
            <person name="Manak J.R."/>
            <person name="Brown S.J."/>
        </authorList>
    </citation>
    <scope>GENOME REANNOTATION</scope>
    <source>
        <strain evidence="4 5">Georgia GA2</strain>
    </source>
</reference>
<gene>
    <name evidence="4" type="primary">AUGUSTUS-3.0.2_31020</name>
    <name evidence="4" type="ORF">TcasGA2_TC031020</name>
</gene>
<dbReference type="InterPro" id="IPR021133">
    <property type="entry name" value="HEAT_type_2"/>
</dbReference>
<accession>A0A139WM28</accession>
<dbReference type="PANTHER" id="PTHR10648">
    <property type="entry name" value="SERINE/THREONINE-PROTEIN PHOSPHATASE PP2A 65 KDA REGULATORY SUBUNIT"/>
    <property type="match status" value="1"/>
</dbReference>
<feature type="region of interest" description="Disordered" evidence="3">
    <location>
        <begin position="578"/>
        <end position="600"/>
    </location>
</feature>